<comment type="caution">
    <text evidence="1">The sequence shown here is derived from an EMBL/GenBank/DDBJ whole genome shotgun (WGS) entry which is preliminary data.</text>
</comment>
<protein>
    <submittedName>
        <fullName evidence="1">Uncharacterized protein</fullName>
    </submittedName>
</protein>
<reference evidence="1" key="1">
    <citation type="journal article" date="2015" name="Nature">
        <title>Complex archaea that bridge the gap between prokaryotes and eukaryotes.</title>
        <authorList>
            <person name="Spang A."/>
            <person name="Saw J.H."/>
            <person name="Jorgensen S.L."/>
            <person name="Zaremba-Niedzwiedzka K."/>
            <person name="Martijn J."/>
            <person name="Lind A.E."/>
            <person name="van Eijk R."/>
            <person name="Schleper C."/>
            <person name="Guy L."/>
            <person name="Ettema T.J."/>
        </authorList>
    </citation>
    <scope>NUCLEOTIDE SEQUENCE</scope>
</reference>
<sequence>MGKVFVVSDMKAEAAKCQGYEERTKADLKIMHEKLFQPLIDLCVIWGHLELRPEIVAGQHWIRCMMHEYGKYDHELCVMFKKKRILEIWYEYKGEYGYCDKYLDEYDYAIQGAILLIEERIEQKIKEKNEKADMNIANYELNKDKQFEFTK</sequence>
<name>A0A0F9A7Z0_9ZZZZ</name>
<evidence type="ECO:0000313" key="1">
    <source>
        <dbReference type="EMBL" id="KKK68306.1"/>
    </source>
</evidence>
<dbReference type="EMBL" id="LAZR01059199">
    <property type="protein sequence ID" value="KKK68306.1"/>
    <property type="molecule type" value="Genomic_DNA"/>
</dbReference>
<proteinExistence type="predicted"/>
<accession>A0A0F9A7Z0</accession>
<gene>
    <name evidence="1" type="ORF">LCGC14_2945380</name>
</gene>
<dbReference type="AlphaFoldDB" id="A0A0F9A7Z0"/>
<organism evidence="1">
    <name type="scientific">marine sediment metagenome</name>
    <dbReference type="NCBI Taxonomy" id="412755"/>
    <lineage>
        <taxon>unclassified sequences</taxon>
        <taxon>metagenomes</taxon>
        <taxon>ecological metagenomes</taxon>
    </lineage>
</organism>